<sequence length="49" mass="5129">MPLSTSDERTALMAVDPQHGVLCGFPVLREIGATAEIRASRCVSRSGAA</sequence>
<proteinExistence type="predicted"/>
<dbReference type="EMBL" id="BMMH01000016">
    <property type="protein sequence ID" value="GGL34556.1"/>
    <property type="molecule type" value="Genomic_DNA"/>
</dbReference>
<reference evidence="1" key="2">
    <citation type="submission" date="2020-09" db="EMBL/GenBank/DDBJ databases">
        <authorList>
            <person name="Sun Q."/>
            <person name="Zhou Y."/>
        </authorList>
    </citation>
    <scope>NUCLEOTIDE SEQUENCE</scope>
    <source>
        <strain evidence="1">CGMCC 4.3508</strain>
    </source>
</reference>
<gene>
    <name evidence="1" type="ORF">GCM10011588_56630</name>
</gene>
<evidence type="ECO:0000313" key="1">
    <source>
        <dbReference type="EMBL" id="GGL34556.1"/>
    </source>
</evidence>
<reference evidence="1" key="1">
    <citation type="journal article" date="2014" name="Int. J. Syst. Evol. Microbiol.">
        <title>Complete genome sequence of Corynebacterium casei LMG S-19264T (=DSM 44701T), isolated from a smear-ripened cheese.</title>
        <authorList>
            <consortium name="US DOE Joint Genome Institute (JGI-PGF)"/>
            <person name="Walter F."/>
            <person name="Albersmeier A."/>
            <person name="Kalinowski J."/>
            <person name="Ruckert C."/>
        </authorList>
    </citation>
    <scope>NUCLEOTIDE SEQUENCE</scope>
    <source>
        <strain evidence="1">CGMCC 4.3508</strain>
    </source>
</reference>
<evidence type="ECO:0000313" key="2">
    <source>
        <dbReference type="Proteomes" id="UP000638263"/>
    </source>
</evidence>
<protein>
    <submittedName>
        <fullName evidence="1">Uncharacterized protein</fullName>
    </submittedName>
</protein>
<dbReference type="Proteomes" id="UP000638263">
    <property type="component" value="Unassembled WGS sequence"/>
</dbReference>
<name>A0A917RV66_9NOCA</name>
<accession>A0A917RV66</accession>
<organism evidence="1 2">
    <name type="scientific">Nocardia jinanensis</name>
    <dbReference type="NCBI Taxonomy" id="382504"/>
    <lineage>
        <taxon>Bacteria</taxon>
        <taxon>Bacillati</taxon>
        <taxon>Actinomycetota</taxon>
        <taxon>Actinomycetes</taxon>
        <taxon>Mycobacteriales</taxon>
        <taxon>Nocardiaceae</taxon>
        <taxon>Nocardia</taxon>
    </lineage>
</organism>
<comment type="caution">
    <text evidence="1">The sequence shown here is derived from an EMBL/GenBank/DDBJ whole genome shotgun (WGS) entry which is preliminary data.</text>
</comment>
<dbReference type="RefSeq" id="WP_156426364.1">
    <property type="nucleotide sequence ID" value="NZ_BMMH01000016.1"/>
</dbReference>
<dbReference type="AlphaFoldDB" id="A0A917RV66"/>
<keyword evidence="2" id="KW-1185">Reference proteome</keyword>